<proteinExistence type="inferred from homology"/>
<dbReference type="Pfam" id="PF02104">
    <property type="entry name" value="SURF1"/>
    <property type="match status" value="1"/>
</dbReference>
<keyword evidence="4 6" id="KW-1133">Transmembrane helix</keyword>
<dbReference type="CDD" id="cd06662">
    <property type="entry name" value="SURF1"/>
    <property type="match status" value="1"/>
</dbReference>
<keyword evidence="6" id="KW-0496">Mitochondrion</keyword>
<evidence type="ECO:0000256" key="6">
    <source>
        <dbReference type="RuleBase" id="RU363076"/>
    </source>
</evidence>
<evidence type="ECO:0000313" key="7">
    <source>
        <dbReference type="EMBL" id="CAG9799433.1"/>
    </source>
</evidence>
<keyword evidence="8" id="KW-1185">Reference proteome</keyword>
<sequence length="285" mass="33051">MNFLKNHKLNSLSRLICSTNSLRCTRNVGTRRKAPELPMQRGQQMNVSGFGKFLMLIPIATFSLGTWQVKRKIWKENLIKEMESKLKMSPLDLPDNLDDLENMEYQTVKVRGRFIHDREMFLGPRSLITQEDEQKGGGVFSKASNSGYYVVTPFKLENREETILINRGWVSRQHLNPNTRQNGQIDGIVEIEGIVRLNEPRPQFSPEHRSGPFLYRDIQKMCLQTGSDPYYIDAKYDPNSKEGPIGGQTRVTLRNEHLSYIITWYSLSGITGYLWWRQIVKRVPI</sequence>
<evidence type="ECO:0000256" key="2">
    <source>
        <dbReference type="ARBA" id="ARBA00007165"/>
    </source>
</evidence>
<dbReference type="AlphaFoldDB" id="A0A9N9WNB8"/>
<keyword evidence="5 6" id="KW-0472">Membrane</keyword>
<dbReference type="EMBL" id="OU895877">
    <property type="protein sequence ID" value="CAG9799433.1"/>
    <property type="molecule type" value="Genomic_DNA"/>
</dbReference>
<feature type="transmembrane region" description="Helical" evidence="6">
    <location>
        <begin position="47"/>
        <end position="67"/>
    </location>
</feature>
<reference evidence="7" key="1">
    <citation type="submission" date="2022-01" db="EMBL/GenBank/DDBJ databases">
        <authorList>
            <person name="King R."/>
        </authorList>
    </citation>
    <scope>NUCLEOTIDE SEQUENCE</scope>
</reference>
<comment type="caution">
    <text evidence="6">Lacks conserved residue(s) required for the propagation of feature annotation.</text>
</comment>
<dbReference type="Proteomes" id="UP001153620">
    <property type="component" value="Chromosome 1"/>
</dbReference>
<evidence type="ECO:0000256" key="4">
    <source>
        <dbReference type="ARBA" id="ARBA00022989"/>
    </source>
</evidence>
<comment type="function">
    <text evidence="6">Probably involved in the biogenesis of the COX complex.</text>
</comment>
<keyword evidence="6" id="KW-0999">Mitochondrion inner membrane</keyword>
<dbReference type="PROSITE" id="PS50895">
    <property type="entry name" value="SURF1"/>
    <property type="match status" value="1"/>
</dbReference>
<comment type="similarity">
    <text evidence="2 6">Belongs to the SURF1 family.</text>
</comment>
<dbReference type="PANTHER" id="PTHR23427:SF2">
    <property type="entry name" value="SURFEIT LOCUS PROTEIN 1"/>
    <property type="match status" value="1"/>
</dbReference>
<comment type="subcellular location">
    <subcellularLocation>
        <location evidence="1">Membrane</location>
    </subcellularLocation>
    <subcellularLocation>
        <location evidence="6">Mitochondrion inner membrane</location>
        <topology evidence="6">Multi-pass membrane protein</topology>
    </subcellularLocation>
</comment>
<dbReference type="InterPro" id="IPR045214">
    <property type="entry name" value="Surf1/Surf4"/>
</dbReference>
<evidence type="ECO:0000313" key="8">
    <source>
        <dbReference type="Proteomes" id="UP001153620"/>
    </source>
</evidence>
<evidence type="ECO:0000256" key="5">
    <source>
        <dbReference type="ARBA" id="ARBA00023136"/>
    </source>
</evidence>
<accession>A0A9N9WNB8</accession>
<protein>
    <recommendedName>
        <fullName evidence="6">SURF1-like protein</fullName>
    </recommendedName>
</protein>
<name>A0A9N9WNB8_9DIPT</name>
<dbReference type="GO" id="GO:0005743">
    <property type="term" value="C:mitochondrial inner membrane"/>
    <property type="evidence" value="ECO:0007669"/>
    <property type="project" value="UniProtKB-SubCell"/>
</dbReference>
<dbReference type="PANTHER" id="PTHR23427">
    <property type="entry name" value="SURFEIT LOCUS PROTEIN"/>
    <property type="match status" value="1"/>
</dbReference>
<dbReference type="OrthoDB" id="10040024at2759"/>
<dbReference type="InterPro" id="IPR002994">
    <property type="entry name" value="Surf1/Shy1"/>
</dbReference>
<dbReference type="GO" id="GO:0033617">
    <property type="term" value="P:mitochondrial respiratory chain complex IV assembly"/>
    <property type="evidence" value="ECO:0007669"/>
    <property type="project" value="TreeGrafter"/>
</dbReference>
<gene>
    <name evidence="7" type="ORF">CHIRRI_LOCUS2400</name>
</gene>
<reference evidence="7" key="2">
    <citation type="submission" date="2022-10" db="EMBL/GenBank/DDBJ databases">
        <authorList>
            <consortium name="ENA_rothamsted_submissions"/>
            <consortium name="culmorum"/>
            <person name="King R."/>
        </authorList>
    </citation>
    <scope>NUCLEOTIDE SEQUENCE</scope>
</reference>
<evidence type="ECO:0000256" key="1">
    <source>
        <dbReference type="ARBA" id="ARBA00004370"/>
    </source>
</evidence>
<organism evidence="7 8">
    <name type="scientific">Chironomus riparius</name>
    <dbReference type="NCBI Taxonomy" id="315576"/>
    <lineage>
        <taxon>Eukaryota</taxon>
        <taxon>Metazoa</taxon>
        <taxon>Ecdysozoa</taxon>
        <taxon>Arthropoda</taxon>
        <taxon>Hexapoda</taxon>
        <taxon>Insecta</taxon>
        <taxon>Pterygota</taxon>
        <taxon>Neoptera</taxon>
        <taxon>Endopterygota</taxon>
        <taxon>Diptera</taxon>
        <taxon>Nematocera</taxon>
        <taxon>Chironomoidea</taxon>
        <taxon>Chironomidae</taxon>
        <taxon>Chironominae</taxon>
        <taxon>Chironomus</taxon>
    </lineage>
</organism>
<evidence type="ECO:0000256" key="3">
    <source>
        <dbReference type="ARBA" id="ARBA00022692"/>
    </source>
</evidence>
<keyword evidence="3 6" id="KW-0812">Transmembrane</keyword>